<dbReference type="SMART" id="SM00129">
    <property type="entry name" value="KISc"/>
    <property type="match status" value="1"/>
</dbReference>
<evidence type="ECO:0000313" key="10">
    <source>
        <dbReference type="EMBL" id="OBT98201.2"/>
    </source>
</evidence>
<dbReference type="InterPro" id="IPR027417">
    <property type="entry name" value="P-loop_NTPase"/>
</dbReference>
<reference evidence="11" key="2">
    <citation type="journal article" date="2018" name="Nat. Commun.">
        <title>Extreme sensitivity to ultraviolet light in the fungal pathogen causing white-nose syndrome of bats.</title>
        <authorList>
            <person name="Palmer J.M."/>
            <person name="Drees K.P."/>
            <person name="Foster J.T."/>
            <person name="Lindner D.L."/>
        </authorList>
    </citation>
    <scope>NUCLEOTIDE SEQUENCE [LARGE SCALE GENOMIC DNA]</scope>
    <source>
        <strain evidence="11">UAMH 10579</strain>
    </source>
</reference>
<dbReference type="InterPro" id="IPR019821">
    <property type="entry name" value="Kinesin_motor_CS"/>
</dbReference>
<evidence type="ECO:0000256" key="7">
    <source>
        <dbReference type="SAM" id="Coils"/>
    </source>
</evidence>
<feature type="region of interest" description="Disordered" evidence="8">
    <location>
        <begin position="1805"/>
        <end position="1857"/>
    </location>
</feature>
<dbReference type="PROSITE" id="PS00411">
    <property type="entry name" value="KINESIN_MOTOR_1"/>
    <property type="match status" value="1"/>
</dbReference>
<dbReference type="InterPro" id="IPR027640">
    <property type="entry name" value="Kinesin-like_fam"/>
</dbReference>
<evidence type="ECO:0000256" key="4">
    <source>
        <dbReference type="ARBA" id="ARBA00022840"/>
    </source>
</evidence>
<evidence type="ECO:0000256" key="8">
    <source>
        <dbReference type="SAM" id="MobiDB-lite"/>
    </source>
</evidence>
<dbReference type="SUPFAM" id="SSF52540">
    <property type="entry name" value="P-loop containing nucleoside triphosphate hydrolases"/>
    <property type="match status" value="1"/>
</dbReference>
<feature type="compositionally biased region" description="Polar residues" evidence="8">
    <location>
        <begin position="822"/>
        <end position="836"/>
    </location>
</feature>
<sequence>MATSPPGSPDVPAQRPMSVLVRPSTRSTSRLSMTGKLGGQGAGGSRASDEDGKTSVRVAIRVRPPLRPEDPGYELVPQRFQRSMVQVTSPTSVTIDSPQGRKLFVFDRVFGEDVNQEGVWEYLTESVNAFVQGYNVSMLAYGQSGAGKSYTMGTSGPDDQGDMDVMGVIPRAAAALFEKLEGPKPASNRDSMSALRAPKRYSAQPGAYAGKPAEKNWTLKATYVEIYNEQLRDLLVPEHVPMAERGQVSIREDTKGHILLTGLHAVDVNSVEDLLNALNFGSMIRQTDSTAINAKSSRSHAVFSLNLVQRKSSTGGPTPKSEKRFSVPLEAMTGSESWVTIDSKFHFVDLAGSERLKNTGAQGERAKEGISINAGLASLGKVISQLSSRQAGSHVSYRDSKLTRMLQDSLGGNAITYMVACVTPAEFHLSETLNTVQYAQRARAIQSKPRIQQVSDETDKQALIDRLKAEVAFLREQIRSSDRNDNPASHGGTTSARSDRRNDAEIDLQNQLLDSQESYNALSSRHAKLISEMTKARDTEIAENATKEENLGDRATERLQRSNAFAEAVEQVVLEYEETIRSLEQSLSSTRASLSNTETTLLERETKCAYIETVNSQLQARLQKLMDREASTENYLHDLEIKLDGHTSGEEKNSAIVAELRKEIARVRENEASCEDYISTLEERLAESDSDAEVMRREIERLEHVVERQRSLGKLDKLLYELDSVRQGEATAETPAPATTNGKIPHSRNMSYASRHGQSEVIHERDEIEGSEPRSLDDEEEEEEEGRRTPNDVPALSPDGSTHSETDGPVDNGEPLDADEASTPSDTRARTPTLSRKPTIDVVTAELLDLRMTHESTVSEYENLAAKYEEALRALAELQDVVEEGRQPYGNAKRDSMLSAATPAQTRPTSFLAVGDSAGEAQSRSLSSELFLVGESPSLIAHASEGGEGAVVPVPHAEEERAVEEEQQQQLRSVSVQDEAIAAEVESLRALAAEREAAQLELAEKYAQLEEQHAETLDVVEELKTEVHKAKMDMVPKSPKTVSPVIRRKSSQGMMIIDRAHRSFASLRNIASEHFEAQPDVMQNFELNLNAAMHELHTRSERVQELEADMLGVKKEMESKMSIISGLTRERSSISQAPIDMSALSRMQEQIMRSENELRVQQEVHAKREAELGEEVEGLRRAIKEAGVKPAPAAAVSAAAASVAAKDVEAESTERSVPTEEQESAKAEQDGANAERESRIAELEDELKNWEGRHQEALQSMQGSERQLQDTITKLENQIKAVQRDNEIATAAAAAAAATAVAAAGAAVVVSTREPEPEKEVERGIPVEEFEAQQAQHEERVSSLQKEIDEHRSAVQASASQIAQLEEAHALTKSQLADTAKARDLTAAEAEEHKSLVSRLSEQISAHEGVVKAHQDGLAELHASHAREVEEVRESGKAEQEVVLSNLAAEHQVSLEAMNKELMDAREGLISAAEKVAAALGVEASVDALEDRIAELATAHAALAGEKTRAAEMESHVLDLSSINDKVMKELETVKSELATLLSTTTAFAAVPTAAHTTVKEQLEVLRAEMSALETKNKKNSRLVEELEDQLAANFDQHQAAHNRLSTLQSERNSQLDEANAARARVEQELNAVREEYTALQAKLDEIALSDNTAGARTSNSSSSTIRKTSSVQSLIPSPPPAGPLPPIPHISIPPNSLSLSAPLSPKDATLALAQMQEDQEAKIRSIEKHLSAEKQLTATLEEALTDLERQSNKVKAEAEAWRRRAMEAEAAKRGGEEAKRRLEEQSRKLEEQVAEAKVRELERVKSDAGGGEARWSIQRGEAERRKRGEAERVTKQLEERMGKVASKKKKGSLNCF</sequence>
<dbReference type="GO" id="GO:0007052">
    <property type="term" value="P:mitotic spindle organization"/>
    <property type="evidence" value="ECO:0007669"/>
    <property type="project" value="TreeGrafter"/>
</dbReference>
<dbReference type="Pfam" id="PF00225">
    <property type="entry name" value="Kinesin"/>
    <property type="match status" value="1"/>
</dbReference>
<feature type="compositionally biased region" description="Basic residues" evidence="8">
    <location>
        <begin position="1846"/>
        <end position="1857"/>
    </location>
</feature>
<dbReference type="GO" id="GO:0051231">
    <property type="term" value="P:spindle elongation"/>
    <property type="evidence" value="ECO:0007669"/>
    <property type="project" value="TreeGrafter"/>
</dbReference>
<feature type="binding site" evidence="6">
    <location>
        <begin position="142"/>
        <end position="149"/>
    </location>
    <ligand>
        <name>ATP</name>
        <dbReference type="ChEBI" id="CHEBI:30616"/>
    </ligand>
</feature>
<accession>A0A1B8GQT6</accession>
<dbReference type="RefSeq" id="XP_059319834.1">
    <property type="nucleotide sequence ID" value="XM_059463561.1"/>
</dbReference>
<dbReference type="Gene3D" id="3.40.850.10">
    <property type="entry name" value="Kinesin motor domain"/>
    <property type="match status" value="1"/>
</dbReference>
<dbReference type="STRING" id="342668.A0A1B8GQT6"/>
<feature type="compositionally biased region" description="Basic and acidic residues" evidence="8">
    <location>
        <begin position="757"/>
        <end position="776"/>
    </location>
</feature>
<keyword evidence="3 6" id="KW-0547">Nucleotide-binding</keyword>
<dbReference type="GO" id="GO:0005524">
    <property type="term" value="F:ATP binding"/>
    <property type="evidence" value="ECO:0007669"/>
    <property type="project" value="UniProtKB-UniRule"/>
</dbReference>
<protein>
    <recommendedName>
        <fullName evidence="9">Kinesin motor domain-containing protein</fullName>
    </recommendedName>
</protein>
<keyword evidence="5 7" id="KW-0175">Coiled coil</keyword>
<feature type="region of interest" description="Disordered" evidence="8">
    <location>
        <begin position="1"/>
        <end position="53"/>
    </location>
</feature>
<feature type="domain" description="Kinesin motor" evidence="9">
    <location>
        <begin position="55"/>
        <end position="445"/>
    </location>
</feature>
<dbReference type="PROSITE" id="PS50067">
    <property type="entry name" value="KINESIN_MOTOR_2"/>
    <property type="match status" value="1"/>
</dbReference>
<dbReference type="GO" id="GO:0003777">
    <property type="term" value="F:microtubule motor activity"/>
    <property type="evidence" value="ECO:0007669"/>
    <property type="project" value="InterPro"/>
</dbReference>
<dbReference type="PRINTS" id="PR00380">
    <property type="entry name" value="KINESINHEAVY"/>
</dbReference>
<keyword evidence="6" id="KW-0505">Motor protein</keyword>
<feature type="compositionally biased region" description="Pro residues" evidence="8">
    <location>
        <begin position="1677"/>
        <end position="1687"/>
    </location>
</feature>
<feature type="coiled-coil region" evidence="7">
    <location>
        <begin position="678"/>
        <end position="712"/>
    </location>
</feature>
<dbReference type="PANTHER" id="PTHR47969:SF15">
    <property type="entry name" value="CHROMOSOME-ASSOCIATED KINESIN KIF4A-RELATED"/>
    <property type="match status" value="1"/>
</dbReference>
<feature type="region of interest" description="Disordered" evidence="8">
    <location>
        <begin position="1653"/>
        <end position="1687"/>
    </location>
</feature>
<comment type="similarity">
    <text evidence="6">Belongs to the TRAFAC class myosin-kinesin ATPase superfamily. Kinesin family.</text>
</comment>
<dbReference type="GO" id="GO:0007018">
    <property type="term" value="P:microtubule-based movement"/>
    <property type="evidence" value="ECO:0007669"/>
    <property type="project" value="InterPro"/>
</dbReference>
<evidence type="ECO:0000256" key="3">
    <source>
        <dbReference type="ARBA" id="ARBA00022741"/>
    </source>
</evidence>
<evidence type="ECO:0000256" key="6">
    <source>
        <dbReference type="PROSITE-ProRule" id="PRU00283"/>
    </source>
</evidence>
<dbReference type="PANTHER" id="PTHR47969">
    <property type="entry name" value="CHROMOSOME-ASSOCIATED KINESIN KIF4A-RELATED"/>
    <property type="match status" value="1"/>
</dbReference>
<dbReference type="GO" id="GO:0005737">
    <property type="term" value="C:cytoplasm"/>
    <property type="evidence" value="ECO:0007669"/>
    <property type="project" value="UniProtKB-SubCell"/>
</dbReference>
<organism evidence="10 11">
    <name type="scientific">Pseudogymnoascus verrucosus</name>
    <dbReference type="NCBI Taxonomy" id="342668"/>
    <lineage>
        <taxon>Eukaryota</taxon>
        <taxon>Fungi</taxon>
        <taxon>Dikarya</taxon>
        <taxon>Ascomycota</taxon>
        <taxon>Pezizomycotina</taxon>
        <taxon>Leotiomycetes</taxon>
        <taxon>Thelebolales</taxon>
        <taxon>Thelebolaceae</taxon>
        <taxon>Pseudogymnoascus</taxon>
    </lineage>
</organism>
<feature type="compositionally biased region" description="Low complexity" evidence="8">
    <location>
        <begin position="1658"/>
        <end position="1676"/>
    </location>
</feature>
<feature type="region of interest" description="Disordered" evidence="8">
    <location>
        <begin position="729"/>
        <end position="837"/>
    </location>
</feature>
<evidence type="ECO:0000313" key="11">
    <source>
        <dbReference type="Proteomes" id="UP000091956"/>
    </source>
</evidence>
<feature type="compositionally biased region" description="Low complexity" evidence="8">
    <location>
        <begin position="729"/>
        <end position="740"/>
    </location>
</feature>
<dbReference type="InterPro" id="IPR001752">
    <property type="entry name" value="Kinesin_motor_dom"/>
</dbReference>
<evidence type="ECO:0000256" key="2">
    <source>
        <dbReference type="ARBA" id="ARBA00022490"/>
    </source>
</evidence>
<evidence type="ECO:0000259" key="9">
    <source>
        <dbReference type="PROSITE" id="PS50067"/>
    </source>
</evidence>
<reference evidence="10 11" key="1">
    <citation type="submission" date="2016-03" db="EMBL/GenBank/DDBJ databases">
        <title>Comparative genomics of Pseudogymnoascus destructans, the fungus causing white-nose syndrome of bats.</title>
        <authorList>
            <person name="Palmer J.M."/>
            <person name="Drees K.P."/>
            <person name="Foster J.T."/>
            <person name="Lindner D.L."/>
        </authorList>
    </citation>
    <scope>NUCLEOTIDE SEQUENCE [LARGE SCALE GENOMIC DNA]</scope>
    <source>
        <strain evidence="10 11">UAMH 10579</strain>
    </source>
</reference>
<dbReference type="FunFam" id="3.40.850.10:FF:000125">
    <property type="entry name" value="Kinesin class 4 (Chromokinesin group)"/>
    <property type="match status" value="1"/>
</dbReference>
<dbReference type="EMBL" id="KV460218">
    <property type="protein sequence ID" value="OBT98201.2"/>
    <property type="molecule type" value="Genomic_DNA"/>
</dbReference>
<feature type="coiled-coil region" evidence="7">
    <location>
        <begin position="1327"/>
        <end position="1368"/>
    </location>
</feature>
<feature type="region of interest" description="Disordered" evidence="8">
    <location>
        <begin position="478"/>
        <end position="502"/>
    </location>
</feature>
<evidence type="ECO:0000256" key="5">
    <source>
        <dbReference type="ARBA" id="ARBA00023054"/>
    </source>
</evidence>
<keyword evidence="2" id="KW-0963">Cytoplasm</keyword>
<feature type="region of interest" description="Disordered" evidence="8">
    <location>
        <begin position="1207"/>
        <end position="1239"/>
    </location>
</feature>
<dbReference type="GeneID" id="28837096"/>
<dbReference type="InterPro" id="IPR036961">
    <property type="entry name" value="Kinesin_motor_dom_sf"/>
</dbReference>
<dbReference type="Gene3D" id="1.10.287.1490">
    <property type="match status" value="1"/>
</dbReference>
<name>A0A1B8GQT6_9PEZI</name>
<keyword evidence="4 6" id="KW-0067">ATP-binding</keyword>
<proteinExistence type="inferred from homology"/>
<comment type="subcellular location">
    <subcellularLocation>
        <location evidence="1">Cytoplasm</location>
    </subcellularLocation>
</comment>
<evidence type="ECO:0000256" key="1">
    <source>
        <dbReference type="ARBA" id="ARBA00004496"/>
    </source>
</evidence>
<feature type="compositionally biased region" description="Basic and acidic residues" evidence="8">
    <location>
        <begin position="1821"/>
        <end position="1843"/>
    </location>
</feature>
<gene>
    <name evidence="10" type="ORF">VE01_03710</name>
</gene>
<dbReference type="GO" id="GO:0005875">
    <property type="term" value="C:microtubule associated complex"/>
    <property type="evidence" value="ECO:0007669"/>
    <property type="project" value="TreeGrafter"/>
</dbReference>
<feature type="coiled-coil region" evidence="7">
    <location>
        <begin position="1556"/>
        <end position="1650"/>
    </location>
</feature>
<keyword evidence="11" id="KW-1185">Reference proteome</keyword>
<feature type="coiled-coil region" evidence="7">
    <location>
        <begin position="988"/>
        <end position="1026"/>
    </location>
</feature>
<dbReference type="GO" id="GO:0008017">
    <property type="term" value="F:microtubule binding"/>
    <property type="evidence" value="ECO:0007669"/>
    <property type="project" value="InterPro"/>
</dbReference>
<feature type="coiled-coil region" evidence="7">
    <location>
        <begin position="1731"/>
        <end position="1800"/>
    </location>
</feature>
<dbReference type="Proteomes" id="UP000091956">
    <property type="component" value="Unassembled WGS sequence"/>
</dbReference>